<accession>A0ABN2EPV6</accession>
<protein>
    <submittedName>
        <fullName evidence="1">Uncharacterized protein</fullName>
    </submittedName>
</protein>
<dbReference type="Proteomes" id="UP001500064">
    <property type="component" value="Unassembled WGS sequence"/>
</dbReference>
<dbReference type="EMBL" id="BAAAMU010000003">
    <property type="protein sequence ID" value="GAA1614000.1"/>
    <property type="molecule type" value="Genomic_DNA"/>
</dbReference>
<evidence type="ECO:0000313" key="2">
    <source>
        <dbReference type="Proteomes" id="UP001500064"/>
    </source>
</evidence>
<dbReference type="RefSeq" id="WP_346101446.1">
    <property type="nucleotide sequence ID" value="NZ_BAAAMU010000003.1"/>
</dbReference>
<sequence>MTWTAIREEDGSVLVPFHVDREGWHADGAVRLQSGDPEHGQHLGSTLDTRDLAADRAGDEELIARWEQQYPALPARRSA</sequence>
<comment type="caution">
    <text evidence="1">The sequence shown here is derived from an EMBL/GenBank/DDBJ whole genome shotgun (WGS) entry which is preliminary data.</text>
</comment>
<reference evidence="1 2" key="1">
    <citation type="journal article" date="2019" name="Int. J. Syst. Evol. Microbiol.">
        <title>The Global Catalogue of Microorganisms (GCM) 10K type strain sequencing project: providing services to taxonomists for standard genome sequencing and annotation.</title>
        <authorList>
            <consortium name="The Broad Institute Genomics Platform"/>
            <consortium name="The Broad Institute Genome Sequencing Center for Infectious Disease"/>
            <person name="Wu L."/>
            <person name="Ma J."/>
        </authorList>
    </citation>
    <scope>NUCLEOTIDE SEQUENCE [LARGE SCALE GENOMIC DNA]</scope>
    <source>
        <strain evidence="1 2">JCM 13929</strain>
    </source>
</reference>
<name>A0ABN2EPV6_9ACTN</name>
<keyword evidence="2" id="KW-1185">Reference proteome</keyword>
<evidence type="ECO:0000313" key="1">
    <source>
        <dbReference type="EMBL" id="GAA1614000.1"/>
    </source>
</evidence>
<organism evidence="1 2">
    <name type="scientific">Nonomuraea maheshkhaliensis</name>
    <dbReference type="NCBI Taxonomy" id="419590"/>
    <lineage>
        <taxon>Bacteria</taxon>
        <taxon>Bacillati</taxon>
        <taxon>Actinomycetota</taxon>
        <taxon>Actinomycetes</taxon>
        <taxon>Streptosporangiales</taxon>
        <taxon>Streptosporangiaceae</taxon>
        <taxon>Nonomuraea</taxon>
    </lineage>
</organism>
<proteinExistence type="predicted"/>
<gene>
    <name evidence="1" type="ORF">GCM10009733_007680</name>
</gene>